<gene>
    <name evidence="1" type="ORF">CTOB1V02_LOCUS10732</name>
</gene>
<dbReference type="OrthoDB" id="191037at2759"/>
<dbReference type="InterPro" id="IPR004119">
    <property type="entry name" value="EcKL"/>
</dbReference>
<proteinExistence type="predicted"/>
<organism evidence="1">
    <name type="scientific">Cyprideis torosa</name>
    <dbReference type="NCBI Taxonomy" id="163714"/>
    <lineage>
        <taxon>Eukaryota</taxon>
        <taxon>Metazoa</taxon>
        <taxon>Ecdysozoa</taxon>
        <taxon>Arthropoda</taxon>
        <taxon>Crustacea</taxon>
        <taxon>Oligostraca</taxon>
        <taxon>Ostracoda</taxon>
        <taxon>Podocopa</taxon>
        <taxon>Podocopida</taxon>
        <taxon>Cytherocopina</taxon>
        <taxon>Cytheroidea</taxon>
        <taxon>Cytherideidae</taxon>
        <taxon>Cyprideis</taxon>
    </lineage>
</organism>
<dbReference type="EMBL" id="OB665302">
    <property type="protein sequence ID" value="CAD7232907.1"/>
    <property type="molecule type" value="Genomic_DNA"/>
</dbReference>
<sequence length="152" mass="17802">MASTIPEVYVPLTGEEITVDWLQKDVLQKEISQPFCVFKCETNCITNKDARDGFTSVLYTVDVDVKIEDEPSTRTYNLLAKLYPTNEYHQAIVRRPRYFEREIHMYTELLDQMRNAQKLTKKNDPPLEPLWAKCYYAGTNYIKEISGLILRI</sequence>
<dbReference type="AlphaFoldDB" id="A0A7R8WJH2"/>
<protein>
    <submittedName>
        <fullName evidence="1">Uncharacterized protein</fullName>
    </submittedName>
</protein>
<dbReference type="Pfam" id="PF02958">
    <property type="entry name" value="EcKL"/>
    <property type="match status" value="1"/>
</dbReference>
<dbReference type="PANTHER" id="PTHR11012:SF30">
    <property type="entry name" value="PROTEIN KINASE-LIKE DOMAIN-CONTAINING"/>
    <property type="match status" value="1"/>
</dbReference>
<reference evidence="1" key="1">
    <citation type="submission" date="2020-11" db="EMBL/GenBank/DDBJ databases">
        <authorList>
            <person name="Tran Van P."/>
        </authorList>
    </citation>
    <scope>NUCLEOTIDE SEQUENCE</scope>
</reference>
<name>A0A7R8WJH2_9CRUS</name>
<evidence type="ECO:0000313" key="1">
    <source>
        <dbReference type="EMBL" id="CAD7232907.1"/>
    </source>
</evidence>
<dbReference type="PANTHER" id="PTHR11012">
    <property type="entry name" value="PROTEIN KINASE-LIKE DOMAIN-CONTAINING"/>
    <property type="match status" value="1"/>
</dbReference>
<accession>A0A7R8WJH2</accession>